<gene>
    <name evidence="1" type="ORF">HMPREF9220_0751</name>
</gene>
<dbReference type="AlphaFoldDB" id="E4LAC1"/>
<accession>E4LAC1</accession>
<organism evidence="1 2">
    <name type="scientific">Dialister micraerophilus UPII 345-E</name>
    <dbReference type="NCBI Taxonomy" id="910314"/>
    <lineage>
        <taxon>Bacteria</taxon>
        <taxon>Bacillati</taxon>
        <taxon>Bacillota</taxon>
        <taxon>Negativicutes</taxon>
        <taxon>Veillonellales</taxon>
        <taxon>Veillonellaceae</taxon>
        <taxon>Dialister</taxon>
    </lineage>
</organism>
<evidence type="ECO:0000313" key="2">
    <source>
        <dbReference type="Proteomes" id="UP000004594"/>
    </source>
</evidence>
<comment type="caution">
    <text evidence="1">The sequence shown here is derived from an EMBL/GenBank/DDBJ whole genome shotgun (WGS) entry which is preliminary data.</text>
</comment>
<dbReference type="EMBL" id="AENT01000028">
    <property type="protein sequence ID" value="EFR42273.1"/>
    <property type="molecule type" value="Genomic_DNA"/>
</dbReference>
<reference evidence="1 2" key="1">
    <citation type="submission" date="2010-11" db="EMBL/GenBank/DDBJ databases">
        <authorList>
            <person name="Durkin A.S."/>
            <person name="Madupu R."/>
            <person name="Torralba M."/>
            <person name="Gillis M."/>
            <person name="Methe B."/>
            <person name="Sutton G."/>
            <person name="Nelson K.E."/>
        </authorList>
    </citation>
    <scope>NUCLEOTIDE SEQUENCE [LARGE SCALE GENOMIC DNA]</scope>
    <source>
        <strain evidence="1 2">UPII 345-E</strain>
    </source>
</reference>
<evidence type="ECO:0000313" key="1">
    <source>
        <dbReference type="EMBL" id="EFR42273.1"/>
    </source>
</evidence>
<sequence>MELYRNCKNAKIIYDEGYKKEYVVYGGSFFIEKEVLENEYMNQGYPEDIDKFIIDIRNNEYEKQKNQCEYILDDLDPVTIQKLAWKYENALITIIQCYNNQEEDE</sequence>
<proteinExistence type="predicted"/>
<name>E4LAC1_9FIRM</name>
<protein>
    <submittedName>
        <fullName evidence="1">Uncharacterized protein</fullName>
    </submittedName>
</protein>
<dbReference type="RefSeq" id="WP_007555136.1">
    <property type="nucleotide sequence ID" value="NZ_AENT01000028.1"/>
</dbReference>
<dbReference type="Proteomes" id="UP000004594">
    <property type="component" value="Unassembled WGS sequence"/>
</dbReference>